<dbReference type="EMBL" id="JAMPKM010000002">
    <property type="protein sequence ID" value="MEP0816571.1"/>
    <property type="molecule type" value="Genomic_DNA"/>
</dbReference>
<keyword evidence="5" id="KW-0711">Selenium</keyword>
<dbReference type="InterPro" id="IPR023753">
    <property type="entry name" value="FAD/NAD-binding_dom"/>
</dbReference>
<evidence type="ECO:0000256" key="1">
    <source>
        <dbReference type="ARBA" id="ARBA00022679"/>
    </source>
</evidence>
<evidence type="ECO:0000256" key="4">
    <source>
        <dbReference type="ARBA" id="ARBA00022840"/>
    </source>
</evidence>
<dbReference type="SUPFAM" id="SSF55326">
    <property type="entry name" value="PurM N-terminal domain-like"/>
    <property type="match status" value="1"/>
</dbReference>
<name>A0ABV0J464_9CYAN</name>
<dbReference type="EC" id="2.7.9.3" evidence="9"/>
<dbReference type="RefSeq" id="WP_242016847.1">
    <property type="nucleotide sequence ID" value="NZ_JAMPKM010000002.1"/>
</dbReference>
<evidence type="ECO:0000256" key="2">
    <source>
        <dbReference type="ARBA" id="ARBA00022741"/>
    </source>
</evidence>
<dbReference type="NCBIfam" id="TIGR03169">
    <property type="entry name" value="Nterm_to_SelD"/>
    <property type="match status" value="1"/>
</dbReference>
<sequence length="767" mass="83136">MMNPVSEPIVKDLVLVGGGHSHAIALRMLGMQPLSGVRITLLTEASDTPYSGMLPGHIAGFYSHDECHIDLRPLAQFAQAQLYLDRVVGLDLPNKRVICAHRPPVAFDVVSIDIGSTPTIPDIARALESSIPVKPIRRFLDHWDQLIEQVVENPEKPICIGIIGGGAGGVELSLAVQRHLHKVLRRSQQPPENLSLHLFQRGTVLMPGYSRWVSDRFYKILAQRGIHLHLGETVTEVQAHQVRCESGLTVACDYTFWVTQAAAPNWVKASGLATDAQGFIGVDENLRSLSHPFVFAAGDIATVKNHPRPKAGVFAVRQGKPLFENLRRTLSGQPLKPYIPQKRYLSLIGTSEDSDSNQHNAAIASWGSLGYEAPWLWQLKDAIDRRFMERFSQLPEMMQQPASTLTAQLQPESNSKIQNLMRCGGCGAKVGSSVLERVLQRIQQEYPQPSDRADILIGLDAPDDAAVLQIPADRVLVQTIDYFRSLINDPFVFGQISANHCLSDIFAMGAVPQSALALATVPYALEAKVEETLYQLLSGALKALHQAGAALIGGHTTEGAELAFGLSCNGLAERDRLLRKTGTQPGQVLILTKALGTGALFAADMQRRAKGRWIDAAVESMLQSNQAAAECLMQHQASACTDITGFGLLGHLAEMTQASQVAVEVKLEAIPLLAGARTVVEQGIVSSLQPQNLRAALKVQNWSKVSDRPESALLFDPQTSGGLLAAVPAERASDCISALQLLGYWQSRAIGGVLPSTSSPEPITIEL</sequence>
<dbReference type="PANTHER" id="PTHR10256:SF0">
    <property type="entry name" value="INACTIVE SELENIDE, WATER DIKINASE-LIKE PROTEIN-RELATED"/>
    <property type="match status" value="1"/>
</dbReference>
<keyword evidence="3" id="KW-0418">Kinase</keyword>
<evidence type="ECO:0000313" key="10">
    <source>
        <dbReference type="Proteomes" id="UP001464891"/>
    </source>
</evidence>
<feature type="domain" description="PurM-like N-terminal" evidence="6">
    <location>
        <begin position="463"/>
        <end position="571"/>
    </location>
</feature>
<dbReference type="SUPFAM" id="SSF51905">
    <property type="entry name" value="FAD/NAD(P)-binding domain"/>
    <property type="match status" value="2"/>
</dbReference>
<feature type="domain" description="PurM-like C-terminal" evidence="7">
    <location>
        <begin position="584"/>
        <end position="754"/>
    </location>
</feature>
<keyword evidence="2" id="KW-0547">Nucleotide-binding</keyword>
<dbReference type="InterPro" id="IPR000408">
    <property type="entry name" value="Reg_chr_condens"/>
</dbReference>
<reference evidence="9 10" key="1">
    <citation type="submission" date="2022-04" db="EMBL/GenBank/DDBJ databases">
        <title>Positive selection, recombination, and allopatry shape intraspecific diversity of widespread and dominant cyanobacteria.</title>
        <authorList>
            <person name="Wei J."/>
            <person name="Shu W."/>
            <person name="Hu C."/>
        </authorList>
    </citation>
    <scope>NUCLEOTIDE SEQUENCE [LARGE SCALE GENOMIC DNA]</scope>
    <source>
        <strain evidence="9 10">GB2-A4</strain>
    </source>
</reference>
<gene>
    <name evidence="9" type="primary">selD</name>
    <name evidence="9" type="ORF">NC998_05625</name>
</gene>
<evidence type="ECO:0000259" key="7">
    <source>
        <dbReference type="Pfam" id="PF02769"/>
    </source>
</evidence>
<dbReference type="InterPro" id="IPR036676">
    <property type="entry name" value="PurM-like_C_sf"/>
</dbReference>
<keyword evidence="4" id="KW-0067">ATP-binding</keyword>
<dbReference type="PANTHER" id="PTHR10256">
    <property type="entry name" value="SELENIDE, WATER DIKINASE"/>
    <property type="match status" value="1"/>
</dbReference>
<dbReference type="Gene3D" id="3.90.650.10">
    <property type="entry name" value="PurM-like C-terminal domain"/>
    <property type="match status" value="1"/>
</dbReference>
<dbReference type="Gene3D" id="3.30.1330.10">
    <property type="entry name" value="PurM-like, N-terminal domain"/>
    <property type="match status" value="1"/>
</dbReference>
<dbReference type="Pfam" id="PF00586">
    <property type="entry name" value="AIRS"/>
    <property type="match status" value="1"/>
</dbReference>
<dbReference type="InterPro" id="IPR010918">
    <property type="entry name" value="PurM-like_C_dom"/>
</dbReference>
<dbReference type="Pfam" id="PF07992">
    <property type="entry name" value="Pyr_redox_2"/>
    <property type="match status" value="1"/>
</dbReference>
<dbReference type="InterPro" id="IPR036188">
    <property type="entry name" value="FAD/NAD-bd_sf"/>
</dbReference>
<dbReference type="InterPro" id="IPR036921">
    <property type="entry name" value="PurM-like_N_sf"/>
</dbReference>
<proteinExistence type="predicted"/>
<dbReference type="NCBIfam" id="TIGR00476">
    <property type="entry name" value="selD"/>
    <property type="match status" value="1"/>
</dbReference>
<evidence type="ECO:0000256" key="5">
    <source>
        <dbReference type="ARBA" id="ARBA00023266"/>
    </source>
</evidence>
<evidence type="ECO:0000259" key="6">
    <source>
        <dbReference type="Pfam" id="PF00586"/>
    </source>
</evidence>
<protein>
    <submittedName>
        <fullName evidence="9">Selenide, water dikinase SelD</fullName>
        <ecNumber evidence="9">2.7.9.3</ecNumber>
    </submittedName>
</protein>
<accession>A0ABV0J464</accession>
<evidence type="ECO:0000313" key="9">
    <source>
        <dbReference type="EMBL" id="MEP0816571.1"/>
    </source>
</evidence>
<evidence type="ECO:0000259" key="8">
    <source>
        <dbReference type="Pfam" id="PF07992"/>
    </source>
</evidence>
<dbReference type="InterPro" id="IPR004536">
    <property type="entry name" value="SPS/SelD"/>
</dbReference>
<comment type="caution">
    <text evidence="9">The sequence shown here is derived from an EMBL/GenBank/DDBJ whole genome shotgun (WGS) entry which is preliminary data.</text>
</comment>
<dbReference type="SUPFAM" id="SSF56042">
    <property type="entry name" value="PurM C-terminal domain-like"/>
    <property type="match status" value="1"/>
</dbReference>
<keyword evidence="1 9" id="KW-0808">Transferase</keyword>
<dbReference type="Proteomes" id="UP001464891">
    <property type="component" value="Unassembled WGS sequence"/>
</dbReference>
<feature type="domain" description="FAD/NAD(P)-binding" evidence="8">
    <location>
        <begin position="12"/>
        <end position="319"/>
    </location>
</feature>
<dbReference type="CDD" id="cd02195">
    <property type="entry name" value="SelD"/>
    <property type="match status" value="1"/>
</dbReference>
<organism evidence="9 10">
    <name type="scientific">Trichocoleus desertorum GB2-A4</name>
    <dbReference type="NCBI Taxonomy" id="2933944"/>
    <lineage>
        <taxon>Bacteria</taxon>
        <taxon>Bacillati</taxon>
        <taxon>Cyanobacteriota</taxon>
        <taxon>Cyanophyceae</taxon>
        <taxon>Leptolyngbyales</taxon>
        <taxon>Trichocoleusaceae</taxon>
        <taxon>Trichocoleus</taxon>
    </lineage>
</organism>
<dbReference type="Gene3D" id="3.50.50.100">
    <property type="match status" value="1"/>
</dbReference>
<dbReference type="InterPro" id="IPR017584">
    <property type="entry name" value="Pyridine_nucleo_diS_OxRdtase_N"/>
</dbReference>
<keyword evidence="10" id="KW-1185">Reference proteome</keyword>
<evidence type="ECO:0000256" key="3">
    <source>
        <dbReference type="ARBA" id="ARBA00022777"/>
    </source>
</evidence>
<dbReference type="PROSITE" id="PS00626">
    <property type="entry name" value="RCC1_2"/>
    <property type="match status" value="1"/>
</dbReference>
<dbReference type="Pfam" id="PF02769">
    <property type="entry name" value="AIRS_C"/>
    <property type="match status" value="1"/>
</dbReference>
<dbReference type="InterPro" id="IPR016188">
    <property type="entry name" value="PurM-like_N"/>
</dbReference>
<dbReference type="GO" id="GO:0004756">
    <property type="term" value="F:selenide, water dikinase activity"/>
    <property type="evidence" value="ECO:0007669"/>
    <property type="project" value="UniProtKB-EC"/>
</dbReference>